<comment type="caution">
    <text evidence="1">The sequence shown here is derived from an EMBL/GenBank/DDBJ whole genome shotgun (WGS) entry which is preliminary data.</text>
</comment>
<keyword evidence="2" id="KW-1185">Reference proteome</keyword>
<accession>A0ABQ9FL36</accession>
<sequence>MFLNEFEYCENFHVASSFAFNFSFEDISNGKVSTGQTGIETKKDNDENYIMNWKLYWSSISTCRCFYVKGYREFPYENGTGNLIIRKDAGFFWNKLSRL</sequence>
<name>A0ABQ9FL36_TEGGR</name>
<dbReference type="Proteomes" id="UP001217089">
    <property type="component" value="Unassembled WGS sequence"/>
</dbReference>
<proteinExistence type="predicted"/>
<protein>
    <submittedName>
        <fullName evidence="1">Uncharacterized protein</fullName>
    </submittedName>
</protein>
<gene>
    <name evidence="1" type="ORF">KUTeg_006452</name>
</gene>
<organism evidence="1 2">
    <name type="scientific">Tegillarca granosa</name>
    <name type="common">Malaysian cockle</name>
    <name type="synonym">Anadara granosa</name>
    <dbReference type="NCBI Taxonomy" id="220873"/>
    <lineage>
        <taxon>Eukaryota</taxon>
        <taxon>Metazoa</taxon>
        <taxon>Spiralia</taxon>
        <taxon>Lophotrochozoa</taxon>
        <taxon>Mollusca</taxon>
        <taxon>Bivalvia</taxon>
        <taxon>Autobranchia</taxon>
        <taxon>Pteriomorphia</taxon>
        <taxon>Arcoida</taxon>
        <taxon>Arcoidea</taxon>
        <taxon>Arcidae</taxon>
        <taxon>Tegillarca</taxon>
    </lineage>
</organism>
<reference evidence="1 2" key="1">
    <citation type="submission" date="2022-12" db="EMBL/GenBank/DDBJ databases">
        <title>Chromosome-level genome of Tegillarca granosa.</title>
        <authorList>
            <person name="Kim J."/>
        </authorList>
    </citation>
    <scope>NUCLEOTIDE SEQUENCE [LARGE SCALE GENOMIC DNA]</scope>
    <source>
        <strain evidence="1">Teg-2019</strain>
        <tissue evidence="1">Adductor muscle</tissue>
    </source>
</reference>
<evidence type="ECO:0000313" key="2">
    <source>
        <dbReference type="Proteomes" id="UP001217089"/>
    </source>
</evidence>
<dbReference type="EMBL" id="JARBDR010000328">
    <property type="protein sequence ID" value="KAJ8316438.1"/>
    <property type="molecule type" value="Genomic_DNA"/>
</dbReference>
<evidence type="ECO:0000313" key="1">
    <source>
        <dbReference type="EMBL" id="KAJ8316438.1"/>
    </source>
</evidence>